<evidence type="ECO:0000313" key="3">
    <source>
        <dbReference type="EMBL" id="TCI07979.1"/>
    </source>
</evidence>
<reference evidence="3 4" key="1">
    <citation type="submission" date="2019-02" db="EMBL/GenBank/DDBJ databases">
        <title>Dyella amyloliquefaciens sp. nov., isolated from forest soil.</title>
        <authorList>
            <person name="Gao Z.-H."/>
            <person name="Qiu L.-H."/>
        </authorList>
    </citation>
    <scope>NUCLEOTIDE SEQUENCE [LARGE SCALE GENOMIC DNA]</scope>
    <source>
        <strain evidence="3 4">KACC 12747</strain>
    </source>
</reference>
<protein>
    <submittedName>
        <fullName evidence="3">Uncharacterized protein</fullName>
    </submittedName>
</protein>
<evidence type="ECO:0000256" key="1">
    <source>
        <dbReference type="SAM" id="MobiDB-lite"/>
    </source>
</evidence>
<proteinExistence type="predicted"/>
<evidence type="ECO:0000313" key="4">
    <source>
        <dbReference type="Proteomes" id="UP000291822"/>
    </source>
</evidence>
<gene>
    <name evidence="3" type="ORF">EZM97_25255</name>
</gene>
<accession>A0A4R0YHY2</accession>
<dbReference type="EMBL" id="SJTG01000004">
    <property type="protein sequence ID" value="TCI07979.1"/>
    <property type="molecule type" value="Genomic_DNA"/>
</dbReference>
<keyword evidence="4" id="KW-1185">Reference proteome</keyword>
<name>A0A4R0YHY2_9GAMM</name>
<feature type="signal peptide" evidence="2">
    <location>
        <begin position="1"/>
        <end position="22"/>
    </location>
</feature>
<sequence>MKHVSLAVLAAALCLWTGLAAASHTDPFPRNATTPSQFPALAAKVRADMQPGGRYLVNDAQRAEIDQRLDAMQKLLEGHDSVDQLTQQQQLDLFNNQERVNAVLTQRDGDEKICSVQTQTGSAIAQRTCDTRRQLEARSADGANTMQEVHRSERATHGAAVSGG</sequence>
<organism evidence="3 4">
    <name type="scientific">Dyella soli</name>
    <dbReference type="NCBI Taxonomy" id="522319"/>
    <lineage>
        <taxon>Bacteria</taxon>
        <taxon>Pseudomonadati</taxon>
        <taxon>Pseudomonadota</taxon>
        <taxon>Gammaproteobacteria</taxon>
        <taxon>Lysobacterales</taxon>
        <taxon>Rhodanobacteraceae</taxon>
        <taxon>Dyella</taxon>
    </lineage>
</organism>
<dbReference type="Proteomes" id="UP000291822">
    <property type="component" value="Unassembled WGS sequence"/>
</dbReference>
<comment type="caution">
    <text evidence="3">The sequence shown here is derived from an EMBL/GenBank/DDBJ whole genome shotgun (WGS) entry which is preliminary data.</text>
</comment>
<feature type="chain" id="PRO_5021030752" evidence="2">
    <location>
        <begin position="23"/>
        <end position="164"/>
    </location>
</feature>
<keyword evidence="2" id="KW-0732">Signal</keyword>
<feature type="region of interest" description="Disordered" evidence="1">
    <location>
        <begin position="140"/>
        <end position="164"/>
    </location>
</feature>
<dbReference type="RefSeq" id="WP_131152078.1">
    <property type="nucleotide sequence ID" value="NZ_SJTG01000004.1"/>
</dbReference>
<evidence type="ECO:0000256" key="2">
    <source>
        <dbReference type="SAM" id="SignalP"/>
    </source>
</evidence>
<dbReference type="AlphaFoldDB" id="A0A4R0YHY2"/>